<evidence type="ECO:0000313" key="1">
    <source>
        <dbReference type="EMBL" id="KZS14868.1"/>
    </source>
</evidence>
<protein>
    <submittedName>
        <fullName evidence="1">Uncharacterized protein</fullName>
    </submittedName>
</protein>
<proteinExistence type="predicted"/>
<gene>
    <name evidence="1" type="ORF">APZ42_019711</name>
</gene>
<keyword evidence="2" id="KW-1185">Reference proteome</keyword>
<dbReference type="EMBL" id="LRGB01000940">
    <property type="protein sequence ID" value="KZS14868.1"/>
    <property type="molecule type" value="Genomic_DNA"/>
</dbReference>
<reference evidence="1 2" key="1">
    <citation type="submission" date="2016-03" db="EMBL/GenBank/DDBJ databases">
        <title>EvidentialGene: Evidence-directed Construction of Genes on Genomes.</title>
        <authorList>
            <person name="Gilbert D.G."/>
            <person name="Choi J.-H."/>
            <person name="Mockaitis K."/>
            <person name="Colbourne J."/>
            <person name="Pfrender M."/>
        </authorList>
    </citation>
    <scope>NUCLEOTIDE SEQUENCE [LARGE SCALE GENOMIC DNA]</scope>
    <source>
        <strain evidence="1 2">Xinb3</strain>
        <tissue evidence="1">Complete organism</tissue>
    </source>
</reference>
<sequence length="55" mass="6532">MHKRNVKTNLKKNEIRKVSFVKCSGRFPLRLSSSHKSLSSSSFGMEIFFYRSRRH</sequence>
<evidence type="ECO:0000313" key="2">
    <source>
        <dbReference type="Proteomes" id="UP000076858"/>
    </source>
</evidence>
<dbReference type="AlphaFoldDB" id="A0A164Y4A1"/>
<name>A0A164Y4A1_9CRUS</name>
<comment type="caution">
    <text evidence="1">The sequence shown here is derived from an EMBL/GenBank/DDBJ whole genome shotgun (WGS) entry which is preliminary data.</text>
</comment>
<dbReference type="Proteomes" id="UP000076858">
    <property type="component" value="Unassembled WGS sequence"/>
</dbReference>
<accession>A0A164Y4A1</accession>
<organism evidence="1 2">
    <name type="scientific">Daphnia magna</name>
    <dbReference type="NCBI Taxonomy" id="35525"/>
    <lineage>
        <taxon>Eukaryota</taxon>
        <taxon>Metazoa</taxon>
        <taxon>Ecdysozoa</taxon>
        <taxon>Arthropoda</taxon>
        <taxon>Crustacea</taxon>
        <taxon>Branchiopoda</taxon>
        <taxon>Diplostraca</taxon>
        <taxon>Cladocera</taxon>
        <taxon>Anomopoda</taxon>
        <taxon>Daphniidae</taxon>
        <taxon>Daphnia</taxon>
    </lineage>
</organism>